<sequence length="85" mass="9712">MIFGKDFCCIVPTLYSRFKTSAGIHPTSPIKYISEKCKIDLIYYWDLYGFIIFTCTSLNNFTTISGLSRCFSILTKAIFSKFSGH</sequence>
<dbReference type="Proteomes" id="UP000033556">
    <property type="component" value="Unassembled WGS sequence"/>
</dbReference>
<organism evidence="1 2">
    <name type="scientific">Rickettsia amblyommatis str. Ac/Pa</name>
    <dbReference type="NCBI Taxonomy" id="1359164"/>
    <lineage>
        <taxon>Bacteria</taxon>
        <taxon>Pseudomonadati</taxon>
        <taxon>Pseudomonadota</taxon>
        <taxon>Alphaproteobacteria</taxon>
        <taxon>Rickettsiales</taxon>
        <taxon>Rickettsiaceae</taxon>
        <taxon>Rickettsieae</taxon>
        <taxon>Rickettsia</taxon>
        <taxon>spotted fever group</taxon>
    </lineage>
</organism>
<keyword evidence="2" id="KW-1185">Reference proteome</keyword>
<gene>
    <name evidence="1" type="ORF">APHACPA_1814</name>
</gene>
<proteinExistence type="predicted"/>
<comment type="caution">
    <text evidence="1">The sequence shown here is derived from an EMBL/GenBank/DDBJ whole genome shotgun (WGS) entry which is preliminary data.</text>
</comment>
<evidence type="ECO:0000313" key="2">
    <source>
        <dbReference type="Proteomes" id="UP000033556"/>
    </source>
</evidence>
<reference evidence="1 2" key="1">
    <citation type="submission" date="2015-01" db="EMBL/GenBank/DDBJ databases">
        <title>Genome Sequencing of Rickettsiales.</title>
        <authorList>
            <person name="Daugherty S.C."/>
            <person name="Su Q."/>
            <person name="Abolude K."/>
            <person name="Beier-Sexton M."/>
            <person name="Carlyon J.A."/>
            <person name="Carter R."/>
            <person name="Day N.P."/>
            <person name="Dumler S.J."/>
            <person name="Dyachenko V."/>
            <person name="Godinez A."/>
            <person name="Kurtti T.J."/>
            <person name="Lichay M."/>
            <person name="Mullins K.E."/>
            <person name="Ott S."/>
            <person name="Pappas-Brown V."/>
            <person name="Paris D.H."/>
            <person name="Patel P."/>
            <person name="Richards A.L."/>
            <person name="Sadzewicz L."/>
            <person name="Sears K."/>
            <person name="Seidman D."/>
            <person name="Sengamalay N."/>
            <person name="Stenos J."/>
            <person name="Tallon L.J."/>
            <person name="Vincent G."/>
            <person name="Fraser C.M."/>
            <person name="Munderloh U."/>
            <person name="Dunning-Hotopp J.C."/>
        </authorList>
    </citation>
    <scope>NUCLEOTIDE SEQUENCE [LARGE SCALE GENOMIC DNA]</scope>
    <source>
        <strain evidence="1 2">Ac/Pa</strain>
    </source>
</reference>
<evidence type="ECO:0000313" key="1">
    <source>
        <dbReference type="EMBL" id="KJV62775.1"/>
    </source>
</evidence>
<dbReference type="AlphaFoldDB" id="A0A0F3N427"/>
<name>A0A0F3N427_RICAM</name>
<accession>A0A0F3N427</accession>
<dbReference type="EMBL" id="LANR01000001">
    <property type="protein sequence ID" value="KJV62775.1"/>
    <property type="molecule type" value="Genomic_DNA"/>
</dbReference>
<protein>
    <submittedName>
        <fullName evidence="1">Uncharacterized protein</fullName>
    </submittedName>
</protein>